<gene>
    <name evidence="1" type="ORF">NCTC13100_01876</name>
</gene>
<dbReference type="AlphaFoldDB" id="A0A379DKX7"/>
<evidence type="ECO:0000313" key="2">
    <source>
        <dbReference type="Proteomes" id="UP000254263"/>
    </source>
</evidence>
<evidence type="ECO:0000313" key="1">
    <source>
        <dbReference type="EMBL" id="SUB78693.1"/>
    </source>
</evidence>
<reference evidence="1 2" key="1">
    <citation type="submission" date="2018-06" db="EMBL/GenBank/DDBJ databases">
        <authorList>
            <consortium name="Pathogen Informatics"/>
            <person name="Doyle S."/>
        </authorList>
    </citation>
    <scope>NUCLEOTIDE SEQUENCE [LARGE SCALE GENOMIC DNA]</scope>
    <source>
        <strain evidence="1 2">NCTC13100</strain>
    </source>
</reference>
<sequence>MHKPDTVSFFEKQKKETDTIFNYYTLQSVRLLLPTHLPGIAHPFNIKQTKQIALSKSTS</sequence>
<dbReference type="EMBL" id="UGTI01000001">
    <property type="protein sequence ID" value="SUB78693.1"/>
    <property type="molecule type" value="Genomic_DNA"/>
</dbReference>
<dbReference type="Proteomes" id="UP000254263">
    <property type="component" value="Unassembled WGS sequence"/>
</dbReference>
<protein>
    <submittedName>
        <fullName evidence="1">Uncharacterized protein</fullName>
    </submittedName>
</protein>
<name>A0A379DKX7_9PORP</name>
<accession>A0A379DKX7</accession>
<proteinExistence type="predicted"/>
<organism evidence="1 2">
    <name type="scientific">Porphyromonas macacae</name>
    <dbReference type="NCBI Taxonomy" id="28115"/>
    <lineage>
        <taxon>Bacteria</taxon>
        <taxon>Pseudomonadati</taxon>
        <taxon>Bacteroidota</taxon>
        <taxon>Bacteroidia</taxon>
        <taxon>Bacteroidales</taxon>
        <taxon>Porphyromonadaceae</taxon>
        <taxon>Porphyromonas</taxon>
    </lineage>
</organism>